<protein>
    <submittedName>
        <fullName evidence="2">Uncharacterized protein</fullName>
    </submittedName>
</protein>
<gene>
    <name evidence="2" type="ORF">SDC9_99232</name>
</gene>
<name>A0A645ANP6_9ZZZZ</name>
<dbReference type="EMBL" id="VSSQ01013878">
    <property type="protein sequence ID" value="MPM52473.1"/>
    <property type="molecule type" value="Genomic_DNA"/>
</dbReference>
<dbReference type="AlphaFoldDB" id="A0A645ANP6"/>
<comment type="caution">
    <text evidence="2">The sequence shown here is derived from an EMBL/GenBank/DDBJ whole genome shotgun (WGS) entry which is preliminary data.</text>
</comment>
<sequence length="193" mass="21474">MLRQSLENLHLVQELLVSLGRFGGPFHAAVHHFQIGHHQLQVDSLDIAQRVHRYIGTGIRHHMHDVFVVEAADHVDNGVRLPDVGQELVAKACPLARALDQPRNIHEFDDCRGLLIRLIHLRESVQPLIRHGHHSHIGIDGAEGVIGALRTGIGNCVEQSALAHIGQAHDSKFHSRNLHAPRPRPLKKPPLEA</sequence>
<organism evidence="2">
    <name type="scientific">bioreactor metagenome</name>
    <dbReference type="NCBI Taxonomy" id="1076179"/>
    <lineage>
        <taxon>unclassified sequences</taxon>
        <taxon>metagenomes</taxon>
        <taxon>ecological metagenomes</taxon>
    </lineage>
</organism>
<feature type="compositionally biased region" description="Basic residues" evidence="1">
    <location>
        <begin position="174"/>
        <end position="187"/>
    </location>
</feature>
<reference evidence="2" key="1">
    <citation type="submission" date="2019-08" db="EMBL/GenBank/DDBJ databases">
        <authorList>
            <person name="Kucharzyk K."/>
            <person name="Murdoch R.W."/>
            <person name="Higgins S."/>
            <person name="Loffler F."/>
        </authorList>
    </citation>
    <scope>NUCLEOTIDE SEQUENCE</scope>
</reference>
<evidence type="ECO:0000256" key="1">
    <source>
        <dbReference type="SAM" id="MobiDB-lite"/>
    </source>
</evidence>
<proteinExistence type="predicted"/>
<evidence type="ECO:0000313" key="2">
    <source>
        <dbReference type="EMBL" id="MPM52473.1"/>
    </source>
</evidence>
<accession>A0A645ANP6</accession>
<feature type="region of interest" description="Disordered" evidence="1">
    <location>
        <begin position="174"/>
        <end position="193"/>
    </location>
</feature>